<name>A0A2W1LBB9_9BACL</name>
<gene>
    <name evidence="2" type="ORF">DNH61_10805</name>
</gene>
<accession>A0A2W1LBB9</accession>
<dbReference type="Proteomes" id="UP000249522">
    <property type="component" value="Unassembled WGS sequence"/>
</dbReference>
<evidence type="ECO:0000313" key="3">
    <source>
        <dbReference type="Proteomes" id="UP000249522"/>
    </source>
</evidence>
<dbReference type="OrthoDB" id="9810874at2"/>
<dbReference type="PANTHER" id="PTHR35792">
    <property type="entry name" value="GENERAL STRESS PROTEIN"/>
    <property type="match status" value="1"/>
</dbReference>
<dbReference type="InterPro" id="IPR052928">
    <property type="entry name" value="Desiccation-related_membrane"/>
</dbReference>
<protein>
    <submittedName>
        <fullName evidence="2">YtxH domain-containing protein</fullName>
    </submittedName>
</protein>
<dbReference type="Pfam" id="PF12732">
    <property type="entry name" value="YtxH"/>
    <property type="match status" value="1"/>
</dbReference>
<dbReference type="AlphaFoldDB" id="A0A2W1LBB9"/>
<comment type="caution">
    <text evidence="2">The sequence shown here is derived from an EMBL/GenBank/DDBJ whole genome shotgun (WGS) entry which is preliminary data.</text>
</comment>
<dbReference type="InterPro" id="IPR024623">
    <property type="entry name" value="YtxH"/>
</dbReference>
<dbReference type="EMBL" id="QKRB01000043">
    <property type="protein sequence ID" value="PZD96029.1"/>
    <property type="molecule type" value="Genomic_DNA"/>
</dbReference>
<dbReference type="PANTHER" id="PTHR35792:SF1">
    <property type="entry name" value="SLL0268 PROTEIN"/>
    <property type="match status" value="1"/>
</dbReference>
<sequence>MNQNNSMKNFLIGTAAGLAVGAVTALLFAPKAGKELRRDIADGTQQAYDSTCKVASQVTESTAKMARQVGSQTASIAGKAKDTLGSVNPWGKSKEQTDSPQGDNMSVVS</sequence>
<organism evidence="2 3">
    <name type="scientific">Paenibacillus sambharensis</name>
    <dbReference type="NCBI Taxonomy" id="1803190"/>
    <lineage>
        <taxon>Bacteria</taxon>
        <taxon>Bacillati</taxon>
        <taxon>Bacillota</taxon>
        <taxon>Bacilli</taxon>
        <taxon>Bacillales</taxon>
        <taxon>Paenibacillaceae</taxon>
        <taxon>Paenibacillus</taxon>
    </lineage>
</organism>
<evidence type="ECO:0000313" key="2">
    <source>
        <dbReference type="EMBL" id="PZD96029.1"/>
    </source>
</evidence>
<proteinExistence type="predicted"/>
<feature type="region of interest" description="Disordered" evidence="1">
    <location>
        <begin position="72"/>
        <end position="109"/>
    </location>
</feature>
<reference evidence="2 3" key="1">
    <citation type="submission" date="2018-06" db="EMBL/GenBank/DDBJ databases">
        <title>Paenibacillus imtechensis sp. nov.</title>
        <authorList>
            <person name="Pinnaka A.K."/>
            <person name="Singh H."/>
            <person name="Kaur M."/>
        </authorList>
    </citation>
    <scope>NUCLEOTIDE SEQUENCE [LARGE SCALE GENOMIC DNA]</scope>
    <source>
        <strain evidence="2 3">SMB1</strain>
    </source>
</reference>
<feature type="compositionally biased region" description="Polar residues" evidence="1">
    <location>
        <begin position="98"/>
        <end position="109"/>
    </location>
</feature>
<keyword evidence="3" id="KW-1185">Reference proteome</keyword>
<evidence type="ECO:0000256" key="1">
    <source>
        <dbReference type="SAM" id="MobiDB-lite"/>
    </source>
</evidence>